<evidence type="ECO:0000256" key="1">
    <source>
        <dbReference type="SAM" id="Phobius"/>
    </source>
</evidence>
<keyword evidence="1" id="KW-0812">Transmembrane</keyword>
<dbReference type="RefSeq" id="WP_343881921.1">
    <property type="nucleotide sequence ID" value="NZ_BAAAIJ010000059.1"/>
</dbReference>
<comment type="caution">
    <text evidence="2">The sequence shown here is derived from an EMBL/GenBank/DDBJ whole genome shotgun (WGS) entry which is preliminary data.</text>
</comment>
<sequence length="122" mass="12942">MHTDKPATPRSNRRFGLVRLTPRQALMALVPAALACAAVAAGGGFLPPGILLVLAAAGIIPAVLVVAWGTLKFRSYYEVKRSKADLLTMVYATLIQLLALAPAAYLYVTMLSSYDVLVGQTP</sequence>
<keyword evidence="3" id="KW-1185">Reference proteome</keyword>
<reference evidence="3" key="1">
    <citation type="journal article" date="2019" name="Int. J. Syst. Evol. Microbiol.">
        <title>The Global Catalogue of Microorganisms (GCM) 10K type strain sequencing project: providing services to taxonomists for standard genome sequencing and annotation.</title>
        <authorList>
            <consortium name="The Broad Institute Genomics Platform"/>
            <consortium name="The Broad Institute Genome Sequencing Center for Infectious Disease"/>
            <person name="Wu L."/>
            <person name="Ma J."/>
        </authorList>
    </citation>
    <scope>NUCLEOTIDE SEQUENCE [LARGE SCALE GENOMIC DNA]</scope>
    <source>
        <strain evidence="3">JCM 11496</strain>
    </source>
</reference>
<accession>A0ABW4QC26</accession>
<keyword evidence="1" id="KW-1133">Transmembrane helix</keyword>
<feature type="transmembrane region" description="Helical" evidence="1">
    <location>
        <begin position="89"/>
        <end position="108"/>
    </location>
</feature>
<protein>
    <submittedName>
        <fullName evidence="2">Uncharacterized protein</fullName>
    </submittedName>
</protein>
<evidence type="ECO:0000313" key="2">
    <source>
        <dbReference type="EMBL" id="MFD1848303.1"/>
    </source>
</evidence>
<keyword evidence="1" id="KW-0472">Membrane</keyword>
<organism evidence="2 3">
    <name type="scientific">Arthrobacter flavus</name>
    <dbReference type="NCBI Taxonomy" id="95172"/>
    <lineage>
        <taxon>Bacteria</taxon>
        <taxon>Bacillati</taxon>
        <taxon>Actinomycetota</taxon>
        <taxon>Actinomycetes</taxon>
        <taxon>Micrococcales</taxon>
        <taxon>Micrococcaceae</taxon>
        <taxon>Arthrobacter</taxon>
    </lineage>
</organism>
<evidence type="ECO:0000313" key="3">
    <source>
        <dbReference type="Proteomes" id="UP001597307"/>
    </source>
</evidence>
<dbReference type="EMBL" id="JBHUGA010000067">
    <property type="protein sequence ID" value="MFD1848303.1"/>
    <property type="molecule type" value="Genomic_DNA"/>
</dbReference>
<proteinExistence type="predicted"/>
<feature type="transmembrane region" description="Helical" evidence="1">
    <location>
        <begin position="50"/>
        <end position="68"/>
    </location>
</feature>
<dbReference type="Proteomes" id="UP001597307">
    <property type="component" value="Unassembled WGS sequence"/>
</dbReference>
<gene>
    <name evidence="2" type="ORF">ACFSFX_17095</name>
</gene>
<name>A0ABW4QC26_9MICC</name>